<organism evidence="1 2">
    <name type="scientific">Phocaeicola plebeius</name>
    <dbReference type="NCBI Taxonomy" id="310297"/>
    <lineage>
        <taxon>Bacteria</taxon>
        <taxon>Pseudomonadati</taxon>
        <taxon>Bacteroidota</taxon>
        <taxon>Bacteroidia</taxon>
        <taxon>Bacteroidales</taxon>
        <taxon>Bacteroidaceae</taxon>
        <taxon>Phocaeicola</taxon>
    </lineage>
</organism>
<dbReference type="Proteomes" id="UP000260862">
    <property type="component" value="Unassembled WGS sequence"/>
</dbReference>
<dbReference type="AlphaFoldDB" id="A0A3E4N4Z3"/>
<name>A0A3E4N4Z3_9BACT</name>
<evidence type="ECO:0000313" key="2">
    <source>
        <dbReference type="Proteomes" id="UP000260862"/>
    </source>
</evidence>
<sequence>MKSVVVFLMALGLSCMQIFGQESIKKDTIKLGAGLKKDVGGKFLSINPSTDRVKIKDHEVNQEIQSDSPVDFDFRQERPFYIPTYYVNPSPMFMGDYNAFGQFSPYFYGRGMQTTIPGIGRVNQMMFIYQREINDFLDIYVGVNAAKYTFPYSVDQSFGVSGGMTLHPADDFHLTVFGAYSPDNRYNLNRTYYGATVGYDFTNRFGVEVGVQRYYDVRQGWKTAPMVVPSYKFRKFKLGIDVGGLFYEAVRSAIER</sequence>
<reference evidence="1 2" key="1">
    <citation type="submission" date="2018-08" db="EMBL/GenBank/DDBJ databases">
        <title>A genome reference for cultivated species of the human gut microbiota.</title>
        <authorList>
            <person name="Zou Y."/>
            <person name="Xue W."/>
            <person name="Luo G."/>
        </authorList>
    </citation>
    <scope>NUCLEOTIDE SEQUENCE [LARGE SCALE GENOMIC DNA]</scope>
    <source>
        <strain evidence="1 2">TF10-3AC</strain>
    </source>
</reference>
<comment type="caution">
    <text evidence="1">The sequence shown here is derived from an EMBL/GenBank/DDBJ whole genome shotgun (WGS) entry which is preliminary data.</text>
</comment>
<dbReference type="RefSeq" id="WP_117671288.1">
    <property type="nucleotide sequence ID" value="NZ_CABOGR010000006.1"/>
</dbReference>
<accession>A0A3E4N4Z3</accession>
<keyword evidence="2" id="KW-1185">Reference proteome</keyword>
<dbReference type="EMBL" id="QSQT01000006">
    <property type="protein sequence ID" value="RGK57210.1"/>
    <property type="molecule type" value="Genomic_DNA"/>
</dbReference>
<gene>
    <name evidence="1" type="ORF">DXD04_04655</name>
</gene>
<dbReference type="PROSITE" id="PS51257">
    <property type="entry name" value="PROKAR_LIPOPROTEIN"/>
    <property type="match status" value="1"/>
</dbReference>
<proteinExistence type="predicted"/>
<evidence type="ECO:0000313" key="1">
    <source>
        <dbReference type="EMBL" id="RGK57210.1"/>
    </source>
</evidence>
<protein>
    <submittedName>
        <fullName evidence="1">Uncharacterized protein</fullName>
    </submittedName>
</protein>